<comment type="subcellular location">
    <subcellularLocation>
        <location evidence="1">Cell membrane</location>
        <topology evidence="1">Multi-pass membrane protein</topology>
    </subcellularLocation>
</comment>
<evidence type="ECO:0000256" key="1">
    <source>
        <dbReference type="ARBA" id="ARBA00004651"/>
    </source>
</evidence>
<dbReference type="STRING" id="137658.SAMN05216186_102257"/>
<feature type="transmembrane region" description="Helical" evidence="6">
    <location>
        <begin position="58"/>
        <end position="80"/>
    </location>
</feature>
<evidence type="ECO:0000313" key="7">
    <source>
        <dbReference type="EMBL" id="SDJ66313.1"/>
    </source>
</evidence>
<gene>
    <name evidence="7" type="ORF">SAMN05216186_102257</name>
</gene>
<dbReference type="GO" id="GO:0005886">
    <property type="term" value="C:plasma membrane"/>
    <property type="evidence" value="ECO:0007669"/>
    <property type="project" value="UniProtKB-SubCell"/>
</dbReference>
<name>A0A1G8VK06_9PSED</name>
<organism evidence="7 8">
    <name type="scientific">Pseudomonas indica</name>
    <dbReference type="NCBI Taxonomy" id="137658"/>
    <lineage>
        <taxon>Bacteria</taxon>
        <taxon>Pseudomonadati</taxon>
        <taxon>Pseudomonadota</taxon>
        <taxon>Gammaproteobacteria</taxon>
        <taxon>Pseudomonadales</taxon>
        <taxon>Pseudomonadaceae</taxon>
        <taxon>Pseudomonas</taxon>
    </lineage>
</organism>
<dbReference type="RefSeq" id="WP_084334921.1">
    <property type="nucleotide sequence ID" value="NZ_CBKZNZ010000086.1"/>
</dbReference>
<evidence type="ECO:0000313" key="8">
    <source>
        <dbReference type="Proteomes" id="UP000198706"/>
    </source>
</evidence>
<evidence type="ECO:0000256" key="4">
    <source>
        <dbReference type="ARBA" id="ARBA00022989"/>
    </source>
</evidence>
<reference evidence="7 8" key="1">
    <citation type="submission" date="2016-10" db="EMBL/GenBank/DDBJ databases">
        <authorList>
            <person name="de Groot N.N."/>
        </authorList>
    </citation>
    <scope>NUCLEOTIDE SEQUENCE [LARGE SCALE GENOMIC DNA]</scope>
    <source>
        <strain evidence="7 8">JCM 21544</strain>
    </source>
</reference>
<evidence type="ECO:0000256" key="6">
    <source>
        <dbReference type="SAM" id="Phobius"/>
    </source>
</evidence>
<dbReference type="Pfam" id="PF03626">
    <property type="entry name" value="COX4_pro"/>
    <property type="match status" value="1"/>
</dbReference>
<keyword evidence="5 6" id="KW-0472">Membrane</keyword>
<dbReference type="InterPro" id="IPR005171">
    <property type="entry name" value="Cyt_c_oxidase_su4_prok"/>
</dbReference>
<dbReference type="Proteomes" id="UP000198706">
    <property type="component" value="Unassembled WGS sequence"/>
</dbReference>
<protein>
    <submittedName>
        <fullName evidence="7">Cytochrome C oxidase subunit IV</fullName>
    </submittedName>
</protein>
<proteinExistence type="predicted"/>
<keyword evidence="4 6" id="KW-1133">Transmembrane helix</keyword>
<feature type="transmembrane region" description="Helical" evidence="6">
    <location>
        <begin position="27"/>
        <end position="46"/>
    </location>
</feature>
<keyword evidence="3 6" id="KW-0812">Transmembrane</keyword>
<dbReference type="AlphaFoldDB" id="A0A1G8VK06"/>
<evidence type="ECO:0000256" key="3">
    <source>
        <dbReference type="ARBA" id="ARBA00022692"/>
    </source>
</evidence>
<keyword evidence="8" id="KW-1185">Reference proteome</keyword>
<dbReference type="EMBL" id="FNFD01000002">
    <property type="protein sequence ID" value="SDJ66313.1"/>
    <property type="molecule type" value="Genomic_DNA"/>
</dbReference>
<keyword evidence="2" id="KW-1003">Cell membrane</keyword>
<evidence type="ECO:0000256" key="5">
    <source>
        <dbReference type="ARBA" id="ARBA00023136"/>
    </source>
</evidence>
<evidence type="ECO:0000256" key="2">
    <source>
        <dbReference type="ARBA" id="ARBA00022475"/>
    </source>
</evidence>
<sequence length="81" mass="8463">MSVLSLCWIGLALLSLATVGFGSAGSGALMAGGVLVAALGKAWLIVDRFMELHRAPRFWRGLLLAWPLAMAAAIGLTLALR</sequence>
<accession>A0A1G8VK06</accession>